<dbReference type="Proteomes" id="UP000663870">
    <property type="component" value="Unassembled WGS sequence"/>
</dbReference>
<evidence type="ECO:0000256" key="4">
    <source>
        <dbReference type="ARBA" id="ARBA00023136"/>
    </source>
</evidence>
<evidence type="ECO:0000256" key="5">
    <source>
        <dbReference type="SAM" id="Phobius"/>
    </source>
</evidence>
<dbReference type="Proteomes" id="UP000663854">
    <property type="component" value="Unassembled WGS sequence"/>
</dbReference>
<dbReference type="AlphaFoldDB" id="A0A815XZN1"/>
<proteinExistence type="predicted"/>
<evidence type="ECO:0000313" key="6">
    <source>
        <dbReference type="EMBL" id="CAF1286386.1"/>
    </source>
</evidence>
<evidence type="ECO:0000313" key="8">
    <source>
        <dbReference type="Proteomes" id="UP000663870"/>
    </source>
</evidence>
<reference evidence="7" key="1">
    <citation type="submission" date="2021-02" db="EMBL/GenBank/DDBJ databases">
        <authorList>
            <person name="Nowell W R."/>
        </authorList>
    </citation>
    <scope>NUCLEOTIDE SEQUENCE</scope>
</reference>
<dbReference type="EMBL" id="CAJNOH010002315">
    <property type="protein sequence ID" value="CAF1286386.1"/>
    <property type="molecule type" value="Genomic_DNA"/>
</dbReference>
<gene>
    <name evidence="7" type="ORF">JXQ802_LOCUS44582</name>
    <name evidence="6" type="ORF">PYM288_LOCUS29156</name>
</gene>
<protein>
    <submittedName>
        <fullName evidence="7">Uncharacterized protein</fullName>
    </submittedName>
</protein>
<keyword evidence="8" id="KW-1185">Reference proteome</keyword>
<evidence type="ECO:0000313" key="7">
    <source>
        <dbReference type="EMBL" id="CAF1563766.1"/>
    </source>
</evidence>
<feature type="transmembrane region" description="Helical" evidence="5">
    <location>
        <begin position="12"/>
        <end position="33"/>
    </location>
</feature>
<dbReference type="PANTHER" id="PTHR24064">
    <property type="entry name" value="SOLUTE CARRIER FAMILY 22 MEMBER"/>
    <property type="match status" value="1"/>
</dbReference>
<keyword evidence="3 5" id="KW-1133">Transmembrane helix</keyword>
<evidence type="ECO:0000256" key="3">
    <source>
        <dbReference type="ARBA" id="ARBA00022989"/>
    </source>
</evidence>
<sequence>MELTSSSHTSLAGNLASIAFTFGEALVTLFAYLAHDWLLLKWIISGYFALILPYLYFVPESPYWLFSRKNYNQLEHCLNKIATKNGRTRDQWHPYYIKLIQDPDIAARQVKHAARTTKEKFLRHVPLLIPCGLIGFVAMLLYVKISYGLSAMNDAVSPYWNTIIGAAVEAIGYSKFVVSC</sequence>
<feature type="transmembrane region" description="Helical" evidence="5">
    <location>
        <begin position="159"/>
        <end position="178"/>
    </location>
</feature>
<dbReference type="GO" id="GO:0016020">
    <property type="term" value="C:membrane"/>
    <property type="evidence" value="ECO:0007669"/>
    <property type="project" value="UniProtKB-SubCell"/>
</dbReference>
<evidence type="ECO:0000256" key="2">
    <source>
        <dbReference type="ARBA" id="ARBA00022692"/>
    </source>
</evidence>
<dbReference type="SUPFAM" id="SSF103473">
    <property type="entry name" value="MFS general substrate transporter"/>
    <property type="match status" value="1"/>
</dbReference>
<accession>A0A815XZN1</accession>
<organism evidence="7 8">
    <name type="scientific">Rotaria sordida</name>
    <dbReference type="NCBI Taxonomy" id="392033"/>
    <lineage>
        <taxon>Eukaryota</taxon>
        <taxon>Metazoa</taxon>
        <taxon>Spiralia</taxon>
        <taxon>Gnathifera</taxon>
        <taxon>Rotifera</taxon>
        <taxon>Eurotatoria</taxon>
        <taxon>Bdelloidea</taxon>
        <taxon>Philodinida</taxon>
        <taxon>Philodinidae</taxon>
        <taxon>Rotaria</taxon>
    </lineage>
</organism>
<comment type="caution">
    <text evidence="7">The sequence shown here is derived from an EMBL/GenBank/DDBJ whole genome shotgun (WGS) entry which is preliminary data.</text>
</comment>
<feature type="transmembrane region" description="Helical" evidence="5">
    <location>
        <begin position="39"/>
        <end position="58"/>
    </location>
</feature>
<feature type="transmembrane region" description="Helical" evidence="5">
    <location>
        <begin position="125"/>
        <end position="147"/>
    </location>
</feature>
<dbReference type="InterPro" id="IPR036259">
    <property type="entry name" value="MFS_trans_sf"/>
</dbReference>
<name>A0A815XZN1_9BILA</name>
<keyword evidence="4 5" id="KW-0472">Membrane</keyword>
<dbReference type="EMBL" id="CAJNOL010003468">
    <property type="protein sequence ID" value="CAF1563766.1"/>
    <property type="molecule type" value="Genomic_DNA"/>
</dbReference>
<comment type="subcellular location">
    <subcellularLocation>
        <location evidence="1">Membrane</location>
        <topology evidence="1">Multi-pass membrane protein</topology>
    </subcellularLocation>
</comment>
<keyword evidence="2 5" id="KW-0812">Transmembrane</keyword>
<evidence type="ECO:0000256" key="1">
    <source>
        <dbReference type="ARBA" id="ARBA00004141"/>
    </source>
</evidence>
<dbReference type="Gene3D" id="1.20.1250.20">
    <property type="entry name" value="MFS general substrate transporter like domains"/>
    <property type="match status" value="1"/>
</dbReference>